<name>A0AAN9LAT0_PHACN</name>
<sequence>MQGVSEFDHPICVEKPARTSRHISRALKALEIKTIQDVYWCDRIDKSNVPKPRSSLYKLQREAKYSGKTWDESVSSLIMYFEMNISFHQNHTVCSGSLLP</sequence>
<dbReference type="Proteomes" id="UP001374584">
    <property type="component" value="Unassembled WGS sequence"/>
</dbReference>
<dbReference type="AlphaFoldDB" id="A0AAN9LAT0"/>
<evidence type="ECO:0000313" key="1">
    <source>
        <dbReference type="EMBL" id="KAK7332640.1"/>
    </source>
</evidence>
<gene>
    <name evidence="1" type="ORF">VNO80_29395</name>
</gene>
<evidence type="ECO:0000313" key="2">
    <source>
        <dbReference type="Proteomes" id="UP001374584"/>
    </source>
</evidence>
<comment type="caution">
    <text evidence="1">The sequence shown here is derived from an EMBL/GenBank/DDBJ whole genome shotgun (WGS) entry which is preliminary data.</text>
</comment>
<proteinExistence type="predicted"/>
<organism evidence="1 2">
    <name type="scientific">Phaseolus coccineus</name>
    <name type="common">Scarlet runner bean</name>
    <name type="synonym">Phaseolus multiflorus</name>
    <dbReference type="NCBI Taxonomy" id="3886"/>
    <lineage>
        <taxon>Eukaryota</taxon>
        <taxon>Viridiplantae</taxon>
        <taxon>Streptophyta</taxon>
        <taxon>Embryophyta</taxon>
        <taxon>Tracheophyta</taxon>
        <taxon>Spermatophyta</taxon>
        <taxon>Magnoliopsida</taxon>
        <taxon>eudicotyledons</taxon>
        <taxon>Gunneridae</taxon>
        <taxon>Pentapetalae</taxon>
        <taxon>rosids</taxon>
        <taxon>fabids</taxon>
        <taxon>Fabales</taxon>
        <taxon>Fabaceae</taxon>
        <taxon>Papilionoideae</taxon>
        <taxon>50 kb inversion clade</taxon>
        <taxon>NPAAA clade</taxon>
        <taxon>indigoferoid/millettioid clade</taxon>
        <taxon>Phaseoleae</taxon>
        <taxon>Phaseolus</taxon>
    </lineage>
</organism>
<dbReference type="EMBL" id="JAYMYR010000011">
    <property type="protein sequence ID" value="KAK7332640.1"/>
    <property type="molecule type" value="Genomic_DNA"/>
</dbReference>
<reference evidence="1 2" key="1">
    <citation type="submission" date="2024-01" db="EMBL/GenBank/DDBJ databases">
        <title>The genomes of 5 underutilized Papilionoideae crops provide insights into root nodulation and disease resistanc.</title>
        <authorList>
            <person name="Jiang F."/>
        </authorList>
    </citation>
    <scope>NUCLEOTIDE SEQUENCE [LARGE SCALE GENOMIC DNA]</scope>
    <source>
        <strain evidence="1">JINMINGXINNONG_FW02</strain>
        <tissue evidence="1">Leaves</tissue>
    </source>
</reference>
<protein>
    <submittedName>
        <fullName evidence="1">Uncharacterized protein</fullName>
    </submittedName>
</protein>
<keyword evidence="2" id="KW-1185">Reference proteome</keyword>
<accession>A0AAN9LAT0</accession>